<reference evidence="1" key="1">
    <citation type="submission" date="2022-11" db="EMBL/GenBank/DDBJ databases">
        <authorList>
            <person name="Kikuchi T."/>
        </authorList>
    </citation>
    <scope>NUCLEOTIDE SEQUENCE</scope>
    <source>
        <strain evidence="1">PS1010</strain>
    </source>
</reference>
<sequence length="204" mass="22654">MCCIHEVNMCIATIPVNNIEVESTTVTTIAETTTSKISTESTTTSATAVLTFKCEDGWIPVQRKSGGWCARFVLLDDLEFDCVSPTGEDLYSSIETVEELEIYLNEMRKTGVTYVVTDVYTDDDCWCDADESCPITTECKPPEIWLDSGRIPQELISRIELFYQDTNSFGYVLSITTENQLGLTDETAVFLTSPFLCGKPATSL</sequence>
<evidence type="ECO:0000313" key="2">
    <source>
        <dbReference type="Proteomes" id="UP001152747"/>
    </source>
</evidence>
<dbReference type="Proteomes" id="UP001152747">
    <property type="component" value="Unassembled WGS sequence"/>
</dbReference>
<gene>
    <name evidence="1" type="ORF">CAMP_LOCUS13368</name>
</gene>
<comment type="caution">
    <text evidence="1">The sequence shown here is derived from an EMBL/GenBank/DDBJ whole genome shotgun (WGS) entry which is preliminary data.</text>
</comment>
<keyword evidence="2" id="KW-1185">Reference proteome</keyword>
<accession>A0A9P1N7B1</accession>
<name>A0A9P1N7B1_9PELO</name>
<dbReference type="AlphaFoldDB" id="A0A9P1N7B1"/>
<organism evidence="1 2">
    <name type="scientific">Caenorhabditis angaria</name>
    <dbReference type="NCBI Taxonomy" id="860376"/>
    <lineage>
        <taxon>Eukaryota</taxon>
        <taxon>Metazoa</taxon>
        <taxon>Ecdysozoa</taxon>
        <taxon>Nematoda</taxon>
        <taxon>Chromadorea</taxon>
        <taxon>Rhabditida</taxon>
        <taxon>Rhabditina</taxon>
        <taxon>Rhabditomorpha</taxon>
        <taxon>Rhabditoidea</taxon>
        <taxon>Rhabditidae</taxon>
        <taxon>Peloderinae</taxon>
        <taxon>Caenorhabditis</taxon>
    </lineage>
</organism>
<protein>
    <submittedName>
        <fullName evidence="1">Uncharacterized protein</fullName>
    </submittedName>
</protein>
<dbReference type="EMBL" id="CANHGI010000005">
    <property type="protein sequence ID" value="CAI5450731.1"/>
    <property type="molecule type" value="Genomic_DNA"/>
</dbReference>
<evidence type="ECO:0000313" key="1">
    <source>
        <dbReference type="EMBL" id="CAI5450731.1"/>
    </source>
</evidence>
<proteinExistence type="predicted"/>